<evidence type="ECO:0008006" key="4">
    <source>
        <dbReference type="Google" id="ProtNLM"/>
    </source>
</evidence>
<reference evidence="2 3" key="1">
    <citation type="journal article" date="2020" name="Microorganisms">
        <title>Osmotic Adaptation and Compatible Solute Biosynthesis of Phototrophic Bacteria as Revealed from Genome Analyses.</title>
        <authorList>
            <person name="Imhoff J.F."/>
            <person name="Rahn T."/>
            <person name="Kunzel S."/>
            <person name="Keller A."/>
            <person name="Neulinger S.C."/>
        </authorList>
    </citation>
    <scope>NUCLEOTIDE SEQUENCE [LARGE SCALE GENOMIC DNA]</scope>
    <source>
        <strain evidence="2 3">DSM 9895</strain>
    </source>
</reference>
<evidence type="ECO:0000313" key="3">
    <source>
        <dbReference type="Proteomes" id="UP001296873"/>
    </source>
</evidence>
<evidence type="ECO:0000256" key="1">
    <source>
        <dbReference type="SAM" id="SignalP"/>
    </source>
</evidence>
<protein>
    <recommendedName>
        <fullName evidence="4">Lysozyme inhibitor LprI N-terminal domain-containing protein</fullName>
    </recommendedName>
</protein>
<dbReference type="Proteomes" id="UP001296873">
    <property type="component" value="Unassembled WGS sequence"/>
</dbReference>
<keyword evidence="3" id="KW-1185">Reference proteome</keyword>
<dbReference type="EMBL" id="NRRL01000001">
    <property type="protein sequence ID" value="MBK1666747.1"/>
    <property type="molecule type" value="Genomic_DNA"/>
</dbReference>
<evidence type="ECO:0000313" key="2">
    <source>
        <dbReference type="EMBL" id="MBK1666747.1"/>
    </source>
</evidence>
<feature type="signal peptide" evidence="1">
    <location>
        <begin position="1"/>
        <end position="22"/>
    </location>
</feature>
<proteinExistence type="predicted"/>
<organism evidence="2 3">
    <name type="scientific">Rhodovibrio sodomensis</name>
    <dbReference type="NCBI Taxonomy" id="1088"/>
    <lineage>
        <taxon>Bacteria</taxon>
        <taxon>Pseudomonadati</taxon>
        <taxon>Pseudomonadota</taxon>
        <taxon>Alphaproteobacteria</taxon>
        <taxon>Rhodospirillales</taxon>
        <taxon>Rhodovibrionaceae</taxon>
        <taxon>Rhodovibrio</taxon>
    </lineage>
</organism>
<keyword evidence="1" id="KW-0732">Signal</keyword>
<comment type="caution">
    <text evidence="2">The sequence shown here is derived from an EMBL/GenBank/DDBJ whole genome shotgun (WGS) entry which is preliminary data.</text>
</comment>
<feature type="chain" id="PRO_5045519743" description="Lysozyme inhibitor LprI N-terminal domain-containing protein" evidence="1">
    <location>
        <begin position="23"/>
        <end position="188"/>
    </location>
</feature>
<accession>A0ABS1D8L1</accession>
<dbReference type="RefSeq" id="WP_200338806.1">
    <property type="nucleotide sequence ID" value="NZ_NRRL01000001.1"/>
</dbReference>
<gene>
    <name evidence="2" type="ORF">CKO28_01645</name>
</gene>
<sequence>MKRLIILGVAATMFAATLPALAQSGDARTEKVNIEQLDDRQRDQVGAHLTEVYTKVLRVRQWIAAAAIECQRITPDQAAEIRDGWRAWQARNEDFYADTVEVIAGSLVILTGETRNTVDTEIEGLEEAFLDRSRRELRAELAGFGTDQSEPVQNYCTNSIQMMTDPVFNYSRDSDFWAALQPFRHYAD</sequence>
<name>A0ABS1D8L1_9PROT</name>